<feature type="region of interest" description="Disordered" evidence="16">
    <location>
        <begin position="651"/>
        <end position="679"/>
    </location>
</feature>
<dbReference type="InterPro" id="IPR000008">
    <property type="entry name" value="C2_dom"/>
</dbReference>
<dbReference type="GO" id="GO:0016477">
    <property type="term" value="P:cell migration"/>
    <property type="evidence" value="ECO:0007669"/>
    <property type="project" value="TreeGrafter"/>
</dbReference>
<dbReference type="SUPFAM" id="SSF51045">
    <property type="entry name" value="WW domain"/>
    <property type="match status" value="1"/>
</dbReference>
<dbReference type="PANTHER" id="PTHR14791">
    <property type="entry name" value="BOMB/KIRA PROTEINS"/>
    <property type="match status" value="1"/>
</dbReference>
<evidence type="ECO:0000256" key="11">
    <source>
        <dbReference type="ARBA" id="ARBA00023136"/>
    </source>
</evidence>
<keyword evidence="12" id="KW-0804">Transcription</keyword>
<dbReference type="InterPro" id="IPR036020">
    <property type="entry name" value="WW_dom_sf"/>
</dbReference>
<evidence type="ECO:0000256" key="15">
    <source>
        <dbReference type="SAM" id="Coils"/>
    </source>
</evidence>
<feature type="domain" description="WW" evidence="18">
    <location>
        <begin position="26"/>
        <end position="59"/>
    </location>
</feature>
<organism evidence="19">
    <name type="scientific">Anopheles coluzzii</name>
    <name type="common">African malaria mosquito</name>
    <dbReference type="NCBI Taxonomy" id="1518534"/>
    <lineage>
        <taxon>Eukaryota</taxon>
        <taxon>Metazoa</taxon>
        <taxon>Ecdysozoa</taxon>
        <taxon>Arthropoda</taxon>
        <taxon>Hexapoda</taxon>
        <taxon>Insecta</taxon>
        <taxon>Pterygota</taxon>
        <taxon>Neoptera</taxon>
        <taxon>Endopterygota</taxon>
        <taxon>Diptera</taxon>
        <taxon>Nematocera</taxon>
        <taxon>Culicoidea</taxon>
        <taxon>Culicidae</taxon>
        <taxon>Anophelinae</taxon>
        <taxon>Anopheles</taxon>
    </lineage>
</organism>
<evidence type="ECO:0000256" key="8">
    <source>
        <dbReference type="ARBA" id="ARBA00022737"/>
    </source>
</evidence>
<dbReference type="Pfam" id="PF00397">
    <property type="entry name" value="WW"/>
    <property type="match status" value="1"/>
</dbReference>
<evidence type="ECO:0000256" key="14">
    <source>
        <dbReference type="ARBA" id="ARBA00025969"/>
    </source>
</evidence>
<dbReference type="GO" id="GO:0035330">
    <property type="term" value="P:regulation of hippo signaling"/>
    <property type="evidence" value="ECO:0007669"/>
    <property type="project" value="TreeGrafter"/>
</dbReference>
<dbReference type="AlphaFoldDB" id="A0A8W7P8M7"/>
<feature type="compositionally biased region" description="Acidic residues" evidence="16">
    <location>
        <begin position="696"/>
        <end position="725"/>
    </location>
</feature>
<evidence type="ECO:0000256" key="3">
    <source>
        <dbReference type="ARBA" id="ARBA00010585"/>
    </source>
</evidence>
<keyword evidence="10 15" id="KW-0175">Coiled coil</keyword>
<reference evidence="19" key="1">
    <citation type="submission" date="2022-08" db="UniProtKB">
        <authorList>
            <consortium name="EnsemblMetazoa"/>
        </authorList>
    </citation>
    <scope>IDENTIFICATION</scope>
</reference>
<keyword evidence="9" id="KW-0805">Transcription regulation</keyword>
<evidence type="ECO:0000256" key="1">
    <source>
        <dbReference type="ARBA" id="ARBA00004221"/>
    </source>
</evidence>
<keyword evidence="7" id="KW-0597">Phosphoprotein</keyword>
<dbReference type="Pfam" id="PF25802">
    <property type="entry name" value="WWC1"/>
    <property type="match status" value="1"/>
</dbReference>
<feature type="compositionally biased region" description="Acidic residues" evidence="16">
    <location>
        <begin position="759"/>
        <end position="770"/>
    </location>
</feature>
<sequence>MTNRIPFYPSFHRHTKPETFADCIGNELPFGWEESYDPQIGTYYINHNTQTTQLEDPRLQWKSKQDEMLRDEAQAIMEEVKKIQKSLITGEREKKELMKSLAQVKDDLTRLQLRQESPDASTFNLAQDRICAASQTDLSSEHFPMGAREMAKMRQRYDEWRRRVKEIQEQLAALEEKIRPGELESDQDRLLLFQEKKQLLLEYRSITPKSRSPTEMRRIQSVCRQLEEDLNMAYEESNQCIANRLKLHEEKQALLQQLLEALKEFTHLEHQLKSLSASTLSISSSSSLGSLSTASSKGSLSGLSFTDIYGDPLSAEPQIDMVDMNRRVQRLFHPSSEVTSLSPRSSLSTETPPVSPMKMDWVAVVTAAAAVAGGSDSPSANPASVHAAINTTAKLASAASGPSYATPGTSQPVVPSYAVATGVASSASSTTTSTEYNLDRQRLEEQLQELKIRQLGIAGGPLSPIYEKPSYLNRPPCSAAPPPPRIRAPFLRRSATSRLRETPACLRRLAGRPPLLARECAQVQIGVAVPADGVLCITIERGSNFGALGPPAGCQLFIRAMLLPTPSGPGLVRTGTVTDLVRPTFKTMLVVPLSLDKVYAKSLHVKVMVLVGQREDWIGSTQISLAEFNAGDATTSRWYNIVSRKSMNESDLLDGGAREESSDESTIISSQTSTLTRNQGQDELQAVLELVYDELSNDDEDDDEEEDEEQGDEDDEEEEEEENGEELLYKKAVDDAGEPVARMMGRRRGKDLQRIVNSVEEEDECEEQQEQEGCASSEATEMMIQEYMNSVKEQCGDAGDVGEDGEVDRTVPQPSSVQRVDKETNTECAFLPERSRRRFPDPNGPARSSTIEEGSVVDDRLVKRSQTFSPSAVASKTRYICRLNRSDSDSAMHFNN</sequence>
<evidence type="ECO:0000256" key="12">
    <source>
        <dbReference type="ARBA" id="ARBA00023163"/>
    </source>
</evidence>
<dbReference type="VEuPathDB" id="VectorBase:ACON2_042448"/>
<keyword evidence="8" id="KW-0677">Repeat</keyword>
<dbReference type="InterPro" id="IPR035892">
    <property type="entry name" value="C2_domain_sf"/>
</dbReference>
<feature type="domain" description="C2" evidence="17">
    <location>
        <begin position="509"/>
        <end position="639"/>
    </location>
</feature>
<keyword evidence="6" id="KW-0963">Cytoplasm</keyword>
<evidence type="ECO:0000256" key="2">
    <source>
        <dbReference type="ARBA" id="ARBA00004496"/>
    </source>
</evidence>
<accession>A0A8W7P8M7</accession>
<evidence type="ECO:0000256" key="9">
    <source>
        <dbReference type="ARBA" id="ARBA00023015"/>
    </source>
</evidence>
<dbReference type="SUPFAM" id="SSF49562">
    <property type="entry name" value="C2 domain (Calcium/lipid-binding domain, CaLB)"/>
    <property type="match status" value="1"/>
</dbReference>
<evidence type="ECO:0000256" key="10">
    <source>
        <dbReference type="ARBA" id="ARBA00023054"/>
    </source>
</evidence>
<evidence type="ECO:0000259" key="18">
    <source>
        <dbReference type="PROSITE" id="PS50020"/>
    </source>
</evidence>
<dbReference type="Gene3D" id="2.20.70.10">
    <property type="match status" value="1"/>
</dbReference>
<dbReference type="Gene3D" id="2.60.40.150">
    <property type="entry name" value="C2 domain"/>
    <property type="match status" value="1"/>
</dbReference>
<dbReference type="PROSITE" id="PS50020">
    <property type="entry name" value="WW_DOMAIN_2"/>
    <property type="match status" value="1"/>
</dbReference>
<evidence type="ECO:0000256" key="13">
    <source>
        <dbReference type="ARBA" id="ARBA00024960"/>
    </source>
</evidence>
<evidence type="ECO:0000259" key="17">
    <source>
        <dbReference type="PROSITE" id="PS50004"/>
    </source>
</evidence>
<feature type="compositionally biased region" description="Low complexity" evidence="16">
    <location>
        <begin position="664"/>
        <end position="674"/>
    </location>
</feature>
<dbReference type="SMART" id="SM00456">
    <property type="entry name" value="WW"/>
    <property type="match status" value="1"/>
</dbReference>
<evidence type="ECO:0000256" key="7">
    <source>
        <dbReference type="ARBA" id="ARBA00022553"/>
    </source>
</evidence>
<name>A0A8W7P8M7_ANOCL</name>
<evidence type="ECO:0000256" key="6">
    <source>
        <dbReference type="ARBA" id="ARBA00022490"/>
    </source>
</evidence>
<dbReference type="EnsemblMetazoa" id="ACOM027749-RA">
    <property type="protein sequence ID" value="ACOM027749-PA.1"/>
    <property type="gene ID" value="ACOM027749"/>
</dbReference>
<feature type="coiled-coil region" evidence="15">
    <location>
        <begin position="216"/>
        <end position="264"/>
    </location>
</feature>
<feature type="coiled-coil region" evidence="15">
    <location>
        <begin position="150"/>
        <end position="184"/>
    </location>
</feature>
<evidence type="ECO:0000256" key="16">
    <source>
        <dbReference type="SAM" id="MobiDB-lite"/>
    </source>
</evidence>
<comment type="subunit">
    <text evidence="14">Forms a complex with Mer and Ex. Interacts (via domain WW 1) with Ex (via RXPPXY motif). Interacts with Mer, Sav, Hpo and Wts.</text>
</comment>
<feature type="region of interest" description="Disordered" evidence="16">
    <location>
        <begin position="696"/>
        <end position="781"/>
    </location>
</feature>
<protein>
    <recommendedName>
        <fullName evidence="4">Protein kibra</fullName>
    </recommendedName>
</protein>
<feature type="region of interest" description="Disordered" evidence="16">
    <location>
        <begin position="335"/>
        <end position="354"/>
    </location>
</feature>
<evidence type="ECO:0000256" key="4">
    <source>
        <dbReference type="ARBA" id="ARBA00013712"/>
    </source>
</evidence>
<comment type="subcellular location">
    <subcellularLocation>
        <location evidence="1">Apical cell membrane</location>
    </subcellularLocation>
    <subcellularLocation>
        <location evidence="2">Cytoplasm</location>
    </subcellularLocation>
</comment>
<dbReference type="Proteomes" id="UP000075882">
    <property type="component" value="Unassembled WGS sequence"/>
</dbReference>
<dbReference type="CDD" id="cd00201">
    <property type="entry name" value="WW"/>
    <property type="match status" value="1"/>
</dbReference>
<dbReference type="GO" id="GO:0006355">
    <property type="term" value="P:regulation of DNA-templated transcription"/>
    <property type="evidence" value="ECO:0007669"/>
    <property type="project" value="TreeGrafter"/>
</dbReference>
<dbReference type="InterPro" id="IPR001202">
    <property type="entry name" value="WW_dom"/>
</dbReference>
<dbReference type="GO" id="GO:0005737">
    <property type="term" value="C:cytoplasm"/>
    <property type="evidence" value="ECO:0007669"/>
    <property type="project" value="UniProtKB-SubCell"/>
</dbReference>
<comment type="function">
    <text evidence="13">Regulator of the Hippo/SWH (Sav/Wts/Hpo) signaling pathway, a signaling pathway that plays a pivotal role in organ size control and tumor suppression by restricting proliferation and promoting apoptosis. The core of this pathway is composed of a kinase cascade wherein Hippo (Hpo), in complex with its regulatory protein Salvador (Sav), phosphorylates and activates Warts (Wts) in complex with its regulatory protein Mats, which in turn phosphorylates and inactivates the Yorkie (Yki) oncoprotein. Kibra acts synergistically along with Ex and Mer to regulate the Hippo signaling pathway.</text>
</comment>
<evidence type="ECO:0000313" key="19">
    <source>
        <dbReference type="EnsemblMetazoa" id="ACOM027749-PA.1"/>
    </source>
</evidence>
<dbReference type="PROSITE" id="PS50004">
    <property type="entry name" value="C2"/>
    <property type="match status" value="1"/>
</dbReference>
<dbReference type="GO" id="GO:0016324">
    <property type="term" value="C:apical plasma membrane"/>
    <property type="evidence" value="ECO:0007669"/>
    <property type="project" value="UniProtKB-SubCell"/>
</dbReference>
<dbReference type="GO" id="GO:0019900">
    <property type="term" value="F:kinase binding"/>
    <property type="evidence" value="ECO:0007669"/>
    <property type="project" value="TreeGrafter"/>
</dbReference>
<keyword evidence="11" id="KW-0472">Membrane</keyword>
<keyword evidence="5" id="KW-1003">Cell membrane</keyword>
<feature type="compositionally biased region" description="Polar residues" evidence="16">
    <location>
        <begin position="336"/>
        <end position="352"/>
    </location>
</feature>
<feature type="region of interest" description="Disordered" evidence="16">
    <location>
        <begin position="794"/>
        <end position="855"/>
    </location>
</feature>
<dbReference type="GO" id="GO:0060090">
    <property type="term" value="F:molecular adaptor activity"/>
    <property type="evidence" value="ECO:0007669"/>
    <property type="project" value="TreeGrafter"/>
</dbReference>
<dbReference type="InterPro" id="IPR051105">
    <property type="entry name" value="WWC/KIBRA_Hippo_Reg"/>
</dbReference>
<dbReference type="InterPro" id="IPR057747">
    <property type="entry name" value="WWC1_hairpin"/>
</dbReference>
<evidence type="ECO:0000256" key="5">
    <source>
        <dbReference type="ARBA" id="ARBA00022475"/>
    </source>
</evidence>
<comment type="similarity">
    <text evidence="3">Belongs to the WWC family. KIBRA subfamily.</text>
</comment>
<proteinExistence type="inferred from homology"/>
<dbReference type="GO" id="GO:0046621">
    <property type="term" value="P:negative regulation of organ growth"/>
    <property type="evidence" value="ECO:0007669"/>
    <property type="project" value="TreeGrafter"/>
</dbReference>
<dbReference type="PANTHER" id="PTHR14791:SF29">
    <property type="entry name" value="PROTEIN KIBRA"/>
    <property type="match status" value="1"/>
</dbReference>